<dbReference type="CDD" id="cd05006">
    <property type="entry name" value="SIS_GmhA"/>
    <property type="match status" value="1"/>
</dbReference>
<evidence type="ECO:0000259" key="1">
    <source>
        <dbReference type="PROSITE" id="PS51464"/>
    </source>
</evidence>
<dbReference type="InterPro" id="IPR001347">
    <property type="entry name" value="SIS_dom"/>
</dbReference>
<dbReference type="InterPro" id="IPR050099">
    <property type="entry name" value="SIS_GmhA/DiaA_subfam"/>
</dbReference>
<dbReference type="GO" id="GO:1901135">
    <property type="term" value="P:carbohydrate derivative metabolic process"/>
    <property type="evidence" value="ECO:0007669"/>
    <property type="project" value="InterPro"/>
</dbReference>
<gene>
    <name evidence="2" type="ORF">HMPREF9555_01469</name>
</gene>
<dbReference type="Pfam" id="PF13580">
    <property type="entry name" value="SIS_2"/>
    <property type="match status" value="1"/>
</dbReference>
<dbReference type="InterPro" id="IPR035461">
    <property type="entry name" value="GmhA/DiaA"/>
</dbReference>
<feature type="domain" description="SIS" evidence="1">
    <location>
        <begin position="38"/>
        <end position="193"/>
    </location>
</feature>
<dbReference type="InterPro" id="IPR046348">
    <property type="entry name" value="SIS_dom_sf"/>
</dbReference>
<proteinExistence type="predicted"/>
<dbReference type="HOGENOM" id="CLU_080999_4_0_9"/>
<protein>
    <submittedName>
        <fullName evidence="2">SIS domain protein</fullName>
    </submittedName>
</protein>
<dbReference type="AlphaFoldDB" id="E7N394"/>
<comment type="caution">
    <text evidence="2">The sequence shown here is derived from an EMBL/GenBank/DDBJ whole genome shotgun (WGS) entry which is preliminary data.</text>
</comment>
<accession>E7N394</accession>
<dbReference type="Gene3D" id="3.40.50.10490">
    <property type="entry name" value="Glucose-6-phosphate isomerase like protein, domain 1"/>
    <property type="match status" value="1"/>
</dbReference>
<dbReference type="EMBL" id="AECV01000025">
    <property type="protein sequence ID" value="EFW29369.1"/>
    <property type="molecule type" value="Genomic_DNA"/>
</dbReference>
<organism evidence="2 3">
    <name type="scientific">Selenomonas artemidis F0399</name>
    <dbReference type="NCBI Taxonomy" id="749551"/>
    <lineage>
        <taxon>Bacteria</taxon>
        <taxon>Bacillati</taxon>
        <taxon>Bacillota</taxon>
        <taxon>Negativicutes</taxon>
        <taxon>Selenomonadales</taxon>
        <taxon>Selenomonadaceae</taxon>
        <taxon>Selenomonas</taxon>
    </lineage>
</organism>
<evidence type="ECO:0000313" key="3">
    <source>
        <dbReference type="Proteomes" id="UP000004633"/>
    </source>
</evidence>
<name>E7N394_9FIRM</name>
<keyword evidence="3" id="KW-1185">Reference proteome</keyword>
<dbReference type="GO" id="GO:0097367">
    <property type="term" value="F:carbohydrate derivative binding"/>
    <property type="evidence" value="ECO:0007669"/>
    <property type="project" value="InterPro"/>
</dbReference>
<dbReference type="Proteomes" id="UP000004633">
    <property type="component" value="Unassembled WGS sequence"/>
</dbReference>
<sequence length="193" mass="21506">MVMQDYEEQYRKAYEAKVYTGEAGNFLAQSVVRDLSLLMRKLRAEKKRLFFVGNGGSAGISVHMTADFLKNGKMRTVDLYGVPTLTCLGNDYGYEYVFGKQIELLADPGDLLVAISSSGNSPNILRAADTMREIGGSIVTFTGFTEDNKLRAKGDRNLYVPSSEYGIVESIHNQILQQVVDEIMALDREAEKR</sequence>
<dbReference type="PANTHER" id="PTHR30390:SF7">
    <property type="entry name" value="PHOSPHOHEPTOSE ISOMERASE"/>
    <property type="match status" value="1"/>
</dbReference>
<reference evidence="2 3" key="1">
    <citation type="submission" date="2010-08" db="EMBL/GenBank/DDBJ databases">
        <authorList>
            <person name="Weinstock G."/>
            <person name="Sodergren E."/>
            <person name="Clifton S."/>
            <person name="Fulton L."/>
            <person name="Fulton B."/>
            <person name="Courtney L."/>
            <person name="Fronick C."/>
            <person name="Harrison M."/>
            <person name="Strong C."/>
            <person name="Farmer C."/>
            <person name="Delahaunty K."/>
            <person name="Markovic C."/>
            <person name="Hall O."/>
            <person name="Minx P."/>
            <person name="Tomlinson C."/>
            <person name="Mitreva M."/>
            <person name="Hou S."/>
            <person name="Chen J."/>
            <person name="Wollam A."/>
            <person name="Pepin K.H."/>
            <person name="Johnson M."/>
            <person name="Bhonagiri V."/>
            <person name="Zhang X."/>
            <person name="Suruliraj S."/>
            <person name="Warren W."/>
            <person name="Chinwalla A."/>
            <person name="Mardis E.R."/>
            <person name="Wilson R.K."/>
        </authorList>
    </citation>
    <scope>NUCLEOTIDE SEQUENCE [LARGE SCALE GENOMIC DNA]</scope>
    <source>
        <strain evidence="2 3">F0399</strain>
    </source>
</reference>
<dbReference type="RefSeq" id="WP_009350128.1">
    <property type="nucleotide sequence ID" value="NZ_GL638138.1"/>
</dbReference>
<dbReference type="PANTHER" id="PTHR30390">
    <property type="entry name" value="SEDOHEPTULOSE 7-PHOSPHATE ISOMERASE / DNAA INITIATOR-ASSOCIATING FACTOR FOR REPLICATION INITIATION"/>
    <property type="match status" value="1"/>
</dbReference>
<dbReference type="SUPFAM" id="SSF53697">
    <property type="entry name" value="SIS domain"/>
    <property type="match status" value="1"/>
</dbReference>
<dbReference type="STRING" id="749551.HMPREF9555_01469"/>
<dbReference type="PROSITE" id="PS51464">
    <property type="entry name" value="SIS"/>
    <property type="match status" value="1"/>
</dbReference>
<evidence type="ECO:0000313" key="2">
    <source>
        <dbReference type="EMBL" id="EFW29369.1"/>
    </source>
</evidence>